<dbReference type="Gramene" id="Manes.18G102900.1.v8.1">
    <property type="protein sequence ID" value="Manes.18G102900.1.v8.1.CDS.1"/>
    <property type="gene ID" value="Manes.18G102900.v8.1"/>
</dbReference>
<dbReference type="EMBL" id="CM004404">
    <property type="protein sequence ID" value="OAY23736.1"/>
    <property type="molecule type" value="Genomic_DNA"/>
</dbReference>
<protein>
    <recommendedName>
        <fullName evidence="4">SAUR family protein</fullName>
    </recommendedName>
</protein>
<comment type="similarity">
    <text evidence="1">Belongs to the ARG7 family.</text>
</comment>
<dbReference type="PANTHER" id="PTHR31374">
    <property type="entry name" value="AUXIN-INDUCED PROTEIN-LIKE-RELATED"/>
    <property type="match status" value="1"/>
</dbReference>
<reference evidence="3" key="1">
    <citation type="journal article" date="2016" name="Nat. Biotechnol.">
        <title>Sequencing wild and cultivated cassava and related species reveals extensive interspecific hybridization and genetic diversity.</title>
        <authorList>
            <person name="Bredeson J.V."/>
            <person name="Lyons J.B."/>
            <person name="Prochnik S.E."/>
            <person name="Wu G.A."/>
            <person name="Ha C.M."/>
            <person name="Edsinger-Gonzales E."/>
            <person name="Grimwood J."/>
            <person name="Schmutz J."/>
            <person name="Rabbi I.Y."/>
            <person name="Egesi C."/>
            <person name="Nauluvula P."/>
            <person name="Lebot V."/>
            <person name="Ndunguru J."/>
            <person name="Mkamilo G."/>
            <person name="Bart R.S."/>
            <person name="Setter T.L."/>
            <person name="Gleadow R.M."/>
            <person name="Kulakow P."/>
            <person name="Ferguson M.E."/>
            <person name="Rounsley S."/>
            <person name="Rokhsar D.S."/>
        </authorList>
    </citation>
    <scope>NUCLEOTIDE SEQUENCE [LARGE SCALE GENOMIC DNA]</scope>
    <source>
        <strain evidence="3">cv. AM560-2</strain>
    </source>
</reference>
<dbReference type="GO" id="GO:0009733">
    <property type="term" value="P:response to auxin"/>
    <property type="evidence" value="ECO:0007669"/>
    <property type="project" value="InterPro"/>
</dbReference>
<dbReference type="OMA" id="EYGYNYQ"/>
<evidence type="ECO:0000256" key="1">
    <source>
        <dbReference type="ARBA" id="ARBA00006974"/>
    </source>
</evidence>
<name>A0A2C9U338_MANES</name>
<evidence type="ECO:0000313" key="2">
    <source>
        <dbReference type="EMBL" id="OAY23736.1"/>
    </source>
</evidence>
<keyword evidence="3" id="KW-1185">Reference proteome</keyword>
<organism evidence="2 3">
    <name type="scientific">Manihot esculenta</name>
    <name type="common">Cassava</name>
    <name type="synonym">Jatropha manihot</name>
    <dbReference type="NCBI Taxonomy" id="3983"/>
    <lineage>
        <taxon>Eukaryota</taxon>
        <taxon>Viridiplantae</taxon>
        <taxon>Streptophyta</taxon>
        <taxon>Embryophyta</taxon>
        <taxon>Tracheophyta</taxon>
        <taxon>Spermatophyta</taxon>
        <taxon>Magnoliopsida</taxon>
        <taxon>eudicotyledons</taxon>
        <taxon>Gunneridae</taxon>
        <taxon>Pentapetalae</taxon>
        <taxon>rosids</taxon>
        <taxon>fabids</taxon>
        <taxon>Malpighiales</taxon>
        <taxon>Euphorbiaceae</taxon>
        <taxon>Crotonoideae</taxon>
        <taxon>Manihoteae</taxon>
        <taxon>Manihot</taxon>
    </lineage>
</organism>
<dbReference type="Pfam" id="PF02519">
    <property type="entry name" value="Auxin_inducible"/>
    <property type="match status" value="1"/>
</dbReference>
<dbReference type="Proteomes" id="UP000091857">
    <property type="component" value="Chromosome 18"/>
</dbReference>
<comment type="caution">
    <text evidence="2">The sequence shown here is derived from an EMBL/GenBank/DDBJ whole genome shotgun (WGS) entry which is preliminary data.</text>
</comment>
<dbReference type="InterPro" id="IPR003676">
    <property type="entry name" value="SAUR_fam"/>
</dbReference>
<gene>
    <name evidence="2" type="ORF">MANES_18G102900v8</name>
</gene>
<dbReference type="STRING" id="3983.A0A2C9U338"/>
<sequence>MAKKVKAEERRRRAPKGHFVVYVGNEMKRFVIPTYFLKIPIFQQLLDEAAEEYGYNYQLGILLPCNESSFINLIAFLKKHY</sequence>
<dbReference type="PANTHER" id="PTHR31374:SF423">
    <property type="entry name" value="SAUR-LIKE AUXIN-RESPONSIVE PROTEIN FAMILY"/>
    <property type="match status" value="1"/>
</dbReference>
<accession>A0A2C9U338</accession>
<evidence type="ECO:0008006" key="4">
    <source>
        <dbReference type="Google" id="ProtNLM"/>
    </source>
</evidence>
<evidence type="ECO:0000313" key="3">
    <source>
        <dbReference type="Proteomes" id="UP000091857"/>
    </source>
</evidence>
<dbReference type="AlphaFoldDB" id="A0A2C9U338"/>
<proteinExistence type="inferred from homology"/>